<feature type="site" description="Important for catalytic activity" evidence="5">
    <location>
        <position position="315"/>
    </location>
</feature>
<feature type="binding site" evidence="5">
    <location>
        <position position="171"/>
    </location>
    <ligand>
        <name>substrate</name>
    </ligand>
</feature>
<comment type="similarity">
    <text evidence="1 5">Belongs to the class-II fumarase/aspartase family. Fumarase subfamily.</text>
</comment>
<dbReference type="InterPro" id="IPR022761">
    <property type="entry name" value="Fumarate_lyase_N"/>
</dbReference>
<dbReference type="AlphaFoldDB" id="A0A918Z268"/>
<dbReference type="FunFam" id="1.10.275.10:FF:000001">
    <property type="entry name" value="Fumarate hydratase, mitochondrial"/>
    <property type="match status" value="1"/>
</dbReference>
<reference evidence="8" key="1">
    <citation type="journal article" date="2014" name="Int. J. Syst. Evol. Microbiol.">
        <title>Complete genome sequence of Corynebacterium casei LMG S-19264T (=DSM 44701T), isolated from a smear-ripened cheese.</title>
        <authorList>
            <consortium name="US DOE Joint Genome Institute (JGI-PGF)"/>
            <person name="Walter F."/>
            <person name="Albersmeier A."/>
            <person name="Kalinowski J."/>
            <person name="Ruckert C."/>
        </authorList>
    </citation>
    <scope>NUCLEOTIDE SEQUENCE</scope>
    <source>
        <strain evidence="8">KCTC 32020</strain>
    </source>
</reference>
<dbReference type="GO" id="GO:0005737">
    <property type="term" value="C:cytoplasm"/>
    <property type="evidence" value="ECO:0007669"/>
    <property type="project" value="UniProtKB-SubCell"/>
</dbReference>
<comment type="caution">
    <text evidence="8">The sequence shown here is derived from an EMBL/GenBank/DDBJ whole genome shotgun (WGS) entry which is preliminary data.</text>
</comment>
<dbReference type="PANTHER" id="PTHR11444:SF22">
    <property type="entry name" value="FUMARATE HYDRATASE CLASS II"/>
    <property type="match status" value="1"/>
</dbReference>
<dbReference type="GO" id="GO:0004333">
    <property type="term" value="F:fumarate hydratase activity"/>
    <property type="evidence" value="ECO:0007669"/>
    <property type="project" value="UniProtKB-UniRule"/>
</dbReference>
<dbReference type="InterPro" id="IPR020557">
    <property type="entry name" value="Fumarate_lyase_CS"/>
</dbReference>
<evidence type="ECO:0000256" key="5">
    <source>
        <dbReference type="HAMAP-Rule" id="MF_00743"/>
    </source>
</evidence>
<dbReference type="InterPro" id="IPR018951">
    <property type="entry name" value="Fumarase_C_C"/>
</dbReference>
<feature type="active site" description="Proton donor/acceptor" evidence="5">
    <location>
        <position position="172"/>
    </location>
</feature>
<dbReference type="Proteomes" id="UP000636453">
    <property type="component" value="Unassembled WGS sequence"/>
</dbReference>
<reference evidence="8" key="2">
    <citation type="submission" date="2020-09" db="EMBL/GenBank/DDBJ databases">
        <authorList>
            <person name="Sun Q."/>
            <person name="Kim S."/>
        </authorList>
    </citation>
    <scope>NUCLEOTIDE SEQUENCE</scope>
    <source>
        <strain evidence="8">KCTC 32020</strain>
    </source>
</reference>
<dbReference type="EC" id="4.2.1.2" evidence="5"/>
<evidence type="ECO:0000313" key="8">
    <source>
        <dbReference type="EMBL" id="GHE34598.1"/>
    </source>
</evidence>
<comment type="pathway">
    <text evidence="5">Carbohydrate metabolism; tricarboxylic acid cycle; (S)-malate from fumarate: step 1/1.</text>
</comment>
<feature type="binding site" evidence="5">
    <location>
        <position position="303"/>
    </location>
    <ligand>
        <name>substrate</name>
    </ligand>
</feature>
<evidence type="ECO:0000259" key="7">
    <source>
        <dbReference type="Pfam" id="PF10415"/>
    </source>
</evidence>
<evidence type="ECO:0000256" key="1">
    <source>
        <dbReference type="ARBA" id="ARBA00009084"/>
    </source>
</evidence>
<dbReference type="PRINTS" id="PR00145">
    <property type="entry name" value="ARGSUCLYASE"/>
</dbReference>
<evidence type="ECO:0000256" key="2">
    <source>
        <dbReference type="ARBA" id="ARBA00022490"/>
    </source>
</evidence>
<dbReference type="HAMAP" id="MF_00743">
    <property type="entry name" value="FumaraseC"/>
    <property type="match status" value="1"/>
</dbReference>
<dbReference type="Gene3D" id="1.10.275.10">
    <property type="entry name" value="Fumarase/aspartase (N-terminal domain)"/>
    <property type="match status" value="1"/>
</dbReference>
<dbReference type="FunFam" id="1.10.40.30:FF:000002">
    <property type="entry name" value="Fumarate hydratase class II"/>
    <property type="match status" value="1"/>
</dbReference>
<evidence type="ECO:0000313" key="9">
    <source>
        <dbReference type="Proteomes" id="UP000636453"/>
    </source>
</evidence>
<feature type="binding site" evidence="5">
    <location>
        <begin position="88"/>
        <end position="90"/>
    </location>
    <ligand>
        <name>substrate</name>
    </ligand>
</feature>
<proteinExistence type="inferred from homology"/>
<evidence type="ECO:0000256" key="4">
    <source>
        <dbReference type="ARBA" id="ARBA00023239"/>
    </source>
</evidence>
<feature type="binding site" evidence="5">
    <location>
        <begin position="123"/>
        <end position="125"/>
    </location>
    <ligand>
        <name>substrate</name>
    </ligand>
</feature>
<accession>A0A918Z268</accession>
<dbReference type="PROSITE" id="PS00163">
    <property type="entry name" value="FUMARATE_LYASES"/>
    <property type="match status" value="1"/>
</dbReference>
<evidence type="ECO:0000259" key="6">
    <source>
        <dbReference type="Pfam" id="PF00206"/>
    </source>
</evidence>
<dbReference type="PRINTS" id="PR00149">
    <property type="entry name" value="FUMRATELYASE"/>
</dbReference>
<comment type="subcellular location">
    <subcellularLocation>
        <location evidence="5">Cytoplasm</location>
    </subcellularLocation>
</comment>
<dbReference type="SUPFAM" id="SSF48557">
    <property type="entry name" value="L-aspartase-like"/>
    <property type="match status" value="1"/>
</dbReference>
<protein>
    <recommendedName>
        <fullName evidence="5">Fumarate hydratase class II</fullName>
        <shortName evidence="5">Fumarase C</shortName>
        <ecNumber evidence="5">4.2.1.2</ecNumber>
    </recommendedName>
    <alternativeName>
        <fullName evidence="5">Aerobic fumarase</fullName>
    </alternativeName>
    <alternativeName>
        <fullName evidence="5">Iron-independent fumarase</fullName>
    </alternativeName>
</protein>
<feature type="active site" evidence="5">
    <location>
        <position position="302"/>
    </location>
</feature>
<feature type="binding site" description="in site B" evidence="5">
    <location>
        <begin position="113"/>
        <end position="116"/>
    </location>
    <ligand>
        <name>substrate</name>
    </ligand>
</feature>
<dbReference type="InterPro" id="IPR000362">
    <property type="entry name" value="Fumarate_lyase_fam"/>
</dbReference>
<dbReference type="Gene3D" id="1.10.40.30">
    <property type="entry name" value="Fumarase/aspartase (C-terminal domain)"/>
    <property type="match status" value="1"/>
</dbReference>
<keyword evidence="3 5" id="KW-0816">Tricarboxylic acid cycle</keyword>
<organism evidence="8 9">
    <name type="scientific">Vulcaniibacterium thermophilum</name>
    <dbReference type="NCBI Taxonomy" id="1169913"/>
    <lineage>
        <taxon>Bacteria</taxon>
        <taxon>Pseudomonadati</taxon>
        <taxon>Pseudomonadota</taxon>
        <taxon>Gammaproteobacteria</taxon>
        <taxon>Lysobacterales</taxon>
        <taxon>Lysobacteraceae</taxon>
        <taxon>Vulcaniibacterium</taxon>
    </lineage>
</organism>
<dbReference type="InterPro" id="IPR005677">
    <property type="entry name" value="Fum_hydII"/>
</dbReference>
<keyword evidence="4 5" id="KW-0456">Lyase</keyword>
<dbReference type="Pfam" id="PF10415">
    <property type="entry name" value="FumaraseC_C"/>
    <property type="match status" value="1"/>
</dbReference>
<dbReference type="FunFam" id="1.20.200.10:FF:000001">
    <property type="entry name" value="Fumarate hydratase, mitochondrial"/>
    <property type="match status" value="1"/>
</dbReference>
<dbReference type="InterPro" id="IPR024083">
    <property type="entry name" value="Fumarase/histidase_N"/>
</dbReference>
<feature type="domain" description="Fumarate lyase N-terminal" evidence="6">
    <location>
        <begin position="2"/>
        <end position="326"/>
    </location>
</feature>
<dbReference type="GO" id="GO:0006099">
    <property type="term" value="P:tricarboxylic acid cycle"/>
    <property type="evidence" value="ECO:0007669"/>
    <property type="project" value="UniProtKB-UniRule"/>
</dbReference>
<keyword evidence="9" id="KW-1185">Reference proteome</keyword>
<evidence type="ECO:0000256" key="3">
    <source>
        <dbReference type="ARBA" id="ARBA00022532"/>
    </source>
</evidence>
<comment type="subunit">
    <text evidence="5">Homotetramer.</text>
</comment>
<gene>
    <name evidence="5 8" type="primary">fumC</name>
    <name evidence="8" type="ORF">GCM10007167_16040</name>
</gene>
<sequence length="455" mass="48114">MGELQVPADALWGAQTQRAVQNFPISGQRMPREFIRALGLVKAAAAEVNGGFGLLPRKLAQAIRAAALEVAEGLHDAHFPVDVYQTGSGTSSNMNANEVIAALAGARAQRAVHPNDHVNLGQSSNDVVPSALRVAAVLSASETLLPALRHLRKTIERRARELRRVAKTGRTHLMDAMPLTFGQEFGAWASQLLSAQARIEDSLRRVRRLPLGGTAVGTGINADPRFGHAAAKALTAMTGVRFESASDKFEGLAAQDDAVELSGQLNALAVALMKIANDLRWMNSGPLAGLGEIELPALQPGSSIMPGKVNPVIPEAVAMVCAQVMGHHTAITVAGQSGNFQLNVMLPLIACDLLESQRLLAAAMRALADSAIAELRVREDRVRAALDRNPILVTALNPIVGYEKAAAIAKQAYREGRPILEVAREASGLPEAELRRLLDPMSLTRGGIHGASGGG</sequence>
<dbReference type="Gene3D" id="1.20.200.10">
    <property type="entry name" value="Fumarase/aspartase (Central domain)"/>
    <property type="match status" value="1"/>
</dbReference>
<dbReference type="GO" id="GO:0006106">
    <property type="term" value="P:fumarate metabolic process"/>
    <property type="evidence" value="ECO:0007669"/>
    <property type="project" value="InterPro"/>
</dbReference>
<dbReference type="Pfam" id="PF00206">
    <property type="entry name" value="Lyase_1"/>
    <property type="match status" value="1"/>
</dbReference>
<dbReference type="PANTHER" id="PTHR11444">
    <property type="entry name" value="ASPARTATEAMMONIA/ARGININOSUCCINATE/ADENYLOSUCCINATE LYASE"/>
    <property type="match status" value="1"/>
</dbReference>
<comment type="miscellaneous">
    <text evidence="5">There are 2 substrate-binding sites: the catalytic A site, and the non-catalytic B site that may play a role in the transfer of substrate or product between the active site and the solvent. Alternatively, the B site may bind allosteric effectors.</text>
</comment>
<keyword evidence="2 5" id="KW-0963">Cytoplasm</keyword>
<feature type="binding site" evidence="5">
    <location>
        <begin position="308"/>
        <end position="310"/>
    </location>
    <ligand>
        <name>substrate</name>
    </ligand>
</feature>
<comment type="catalytic activity">
    <reaction evidence="5">
        <text>(S)-malate = fumarate + H2O</text>
        <dbReference type="Rhea" id="RHEA:12460"/>
        <dbReference type="ChEBI" id="CHEBI:15377"/>
        <dbReference type="ChEBI" id="CHEBI:15589"/>
        <dbReference type="ChEBI" id="CHEBI:29806"/>
        <dbReference type="EC" id="4.2.1.2"/>
    </reaction>
</comment>
<feature type="domain" description="Fumarase C C-terminal" evidence="7">
    <location>
        <begin position="392"/>
        <end position="445"/>
    </location>
</feature>
<dbReference type="CDD" id="cd01362">
    <property type="entry name" value="Fumarase_classII"/>
    <property type="match status" value="1"/>
</dbReference>
<dbReference type="InterPro" id="IPR008948">
    <property type="entry name" value="L-Aspartase-like"/>
</dbReference>
<comment type="function">
    <text evidence="5">Involved in the TCA cycle. Catalyzes the stereospecific interconversion of fumarate to L-malate.</text>
</comment>
<dbReference type="EMBL" id="BNCF01000007">
    <property type="protein sequence ID" value="GHE34598.1"/>
    <property type="molecule type" value="Genomic_DNA"/>
</dbReference>
<name>A0A918Z268_9GAMM</name>